<evidence type="ECO:0000256" key="7">
    <source>
        <dbReference type="RuleBase" id="RU003345"/>
    </source>
</evidence>
<dbReference type="InterPro" id="IPR016163">
    <property type="entry name" value="Ald_DH_C"/>
</dbReference>
<comment type="similarity">
    <text evidence="1 4 7">Belongs to the aldehyde dehydrogenase family.</text>
</comment>
<dbReference type="PIRSF" id="PIRSF036492">
    <property type="entry name" value="ALDH"/>
    <property type="match status" value="1"/>
</dbReference>
<evidence type="ECO:0000256" key="5">
    <source>
        <dbReference type="PIRSR" id="PIRSR036492-1"/>
    </source>
</evidence>
<gene>
    <name evidence="9" type="ORF">H9912_08370</name>
</gene>
<accession>A0A9D2R1L3</accession>
<dbReference type="PANTHER" id="PTHR43570:SF16">
    <property type="entry name" value="ALDEHYDE DEHYDROGENASE TYPE III, ISOFORM Q"/>
    <property type="match status" value="1"/>
</dbReference>
<feature type="active site" evidence="5">
    <location>
        <position position="243"/>
    </location>
</feature>
<dbReference type="GO" id="GO:0006081">
    <property type="term" value="P:aldehyde metabolic process"/>
    <property type="evidence" value="ECO:0007669"/>
    <property type="project" value="InterPro"/>
</dbReference>
<dbReference type="InterPro" id="IPR012394">
    <property type="entry name" value="Aldehyde_DH_NAD(P)"/>
</dbReference>
<dbReference type="CDD" id="cd07136">
    <property type="entry name" value="ALDH_YwdH-P39616"/>
    <property type="match status" value="1"/>
</dbReference>
<name>A0A9D2R1L3_9FIRM</name>
<dbReference type="EMBL" id="DWUW01000240">
    <property type="protein sequence ID" value="HJD31941.1"/>
    <property type="molecule type" value="Genomic_DNA"/>
</dbReference>
<dbReference type="InterPro" id="IPR016162">
    <property type="entry name" value="Ald_DH_N"/>
</dbReference>
<evidence type="ECO:0000256" key="6">
    <source>
        <dbReference type="PROSITE-ProRule" id="PRU10007"/>
    </source>
</evidence>
<dbReference type="PANTHER" id="PTHR43570">
    <property type="entry name" value="ALDEHYDE DEHYDROGENASE"/>
    <property type="match status" value="1"/>
</dbReference>
<dbReference type="GO" id="GO:0004029">
    <property type="term" value="F:aldehyde dehydrogenase (NAD+) activity"/>
    <property type="evidence" value="ECO:0007669"/>
    <property type="project" value="TreeGrafter"/>
</dbReference>
<evidence type="ECO:0000256" key="1">
    <source>
        <dbReference type="ARBA" id="ARBA00009986"/>
    </source>
</evidence>
<dbReference type="Gene3D" id="3.40.309.10">
    <property type="entry name" value="Aldehyde Dehydrogenase, Chain A, domain 2"/>
    <property type="match status" value="1"/>
</dbReference>
<protein>
    <recommendedName>
        <fullName evidence="4">Aldehyde dehydrogenase</fullName>
    </recommendedName>
</protein>
<dbReference type="Gene3D" id="3.40.605.10">
    <property type="entry name" value="Aldehyde Dehydrogenase, Chain A, domain 1"/>
    <property type="match status" value="1"/>
</dbReference>
<dbReference type="PROSITE" id="PS00687">
    <property type="entry name" value="ALDEHYDE_DEHYDR_GLU"/>
    <property type="match status" value="1"/>
</dbReference>
<feature type="active site" evidence="5 6">
    <location>
        <position position="209"/>
    </location>
</feature>
<dbReference type="GO" id="GO:0005737">
    <property type="term" value="C:cytoplasm"/>
    <property type="evidence" value="ECO:0007669"/>
    <property type="project" value="TreeGrafter"/>
</dbReference>
<dbReference type="InterPro" id="IPR016160">
    <property type="entry name" value="Ald_DH_CS_CYS"/>
</dbReference>
<evidence type="ECO:0000256" key="3">
    <source>
        <dbReference type="ARBA" id="ARBA00023027"/>
    </source>
</evidence>
<keyword evidence="3" id="KW-0520">NAD</keyword>
<reference evidence="9" key="1">
    <citation type="journal article" date="2021" name="PeerJ">
        <title>Extensive microbial diversity within the chicken gut microbiome revealed by metagenomics and culture.</title>
        <authorList>
            <person name="Gilroy R."/>
            <person name="Ravi A."/>
            <person name="Getino M."/>
            <person name="Pursley I."/>
            <person name="Horton D.L."/>
            <person name="Alikhan N.F."/>
            <person name="Baker D."/>
            <person name="Gharbi K."/>
            <person name="Hall N."/>
            <person name="Watson M."/>
            <person name="Adriaenssens E.M."/>
            <person name="Foster-Nyarko E."/>
            <person name="Jarju S."/>
            <person name="Secka A."/>
            <person name="Antonio M."/>
            <person name="Oren A."/>
            <person name="Chaudhuri R.R."/>
            <person name="La Ragione R."/>
            <person name="Hildebrand F."/>
            <person name="Pallen M.J."/>
        </authorList>
    </citation>
    <scope>NUCLEOTIDE SEQUENCE</scope>
    <source>
        <strain evidence="9">ChiHjej8B7-25341</strain>
    </source>
</reference>
<evidence type="ECO:0000313" key="10">
    <source>
        <dbReference type="Proteomes" id="UP000823851"/>
    </source>
</evidence>
<dbReference type="InterPro" id="IPR015590">
    <property type="entry name" value="Aldehyde_DH_dom"/>
</dbReference>
<dbReference type="FunFam" id="3.40.605.10:FF:000004">
    <property type="entry name" value="Aldehyde dehydrogenase"/>
    <property type="match status" value="1"/>
</dbReference>
<evidence type="ECO:0000256" key="2">
    <source>
        <dbReference type="ARBA" id="ARBA00023002"/>
    </source>
</evidence>
<dbReference type="SUPFAM" id="SSF53720">
    <property type="entry name" value="ALDH-like"/>
    <property type="match status" value="1"/>
</dbReference>
<evidence type="ECO:0000256" key="4">
    <source>
        <dbReference type="PIRNR" id="PIRNR036492"/>
    </source>
</evidence>
<reference evidence="9" key="2">
    <citation type="submission" date="2021-04" db="EMBL/GenBank/DDBJ databases">
        <authorList>
            <person name="Gilroy R."/>
        </authorList>
    </citation>
    <scope>NUCLEOTIDE SEQUENCE</scope>
    <source>
        <strain evidence="9">ChiHjej8B7-25341</strain>
    </source>
</reference>
<dbReference type="Proteomes" id="UP000823851">
    <property type="component" value="Unassembled WGS sequence"/>
</dbReference>
<dbReference type="FunFam" id="3.40.309.10:FF:000003">
    <property type="entry name" value="Aldehyde dehydrogenase"/>
    <property type="match status" value="1"/>
</dbReference>
<dbReference type="InterPro" id="IPR016161">
    <property type="entry name" value="Ald_DH/histidinol_DH"/>
</dbReference>
<dbReference type="PROSITE" id="PS00070">
    <property type="entry name" value="ALDEHYDE_DEHYDR_CYS"/>
    <property type="match status" value="1"/>
</dbReference>
<dbReference type="InterPro" id="IPR029510">
    <property type="entry name" value="Ald_DH_CS_GLU"/>
</dbReference>
<comment type="caution">
    <text evidence="9">The sequence shown here is derived from an EMBL/GenBank/DDBJ whole genome shotgun (WGS) entry which is preliminary data.</text>
</comment>
<keyword evidence="2 4" id="KW-0560">Oxidoreductase</keyword>
<dbReference type="AlphaFoldDB" id="A0A9D2R1L3"/>
<evidence type="ECO:0000313" key="9">
    <source>
        <dbReference type="EMBL" id="HJD31941.1"/>
    </source>
</evidence>
<dbReference type="Pfam" id="PF00171">
    <property type="entry name" value="Aldedh"/>
    <property type="match status" value="1"/>
</dbReference>
<feature type="domain" description="Aldehyde dehydrogenase" evidence="8">
    <location>
        <begin position="8"/>
        <end position="427"/>
    </location>
</feature>
<proteinExistence type="inferred from homology"/>
<organism evidence="9 10">
    <name type="scientific">Candidatus Eisenbergiella stercorigallinarum</name>
    <dbReference type="NCBI Taxonomy" id="2838557"/>
    <lineage>
        <taxon>Bacteria</taxon>
        <taxon>Bacillati</taxon>
        <taxon>Bacillota</taxon>
        <taxon>Clostridia</taxon>
        <taxon>Lachnospirales</taxon>
        <taxon>Lachnospiraceae</taxon>
        <taxon>Eisenbergiella</taxon>
    </lineage>
</organism>
<sequence length="456" mass="51118">MKTERLAEKQRAFFESGRTRDVNFRMAALRRLRDGIGRWEGRIKAALYQDLHKSSFESYMTEISLVREEIDFLLKHMKEYAGTERVPAVLSQFPGRCFVKKEPYGTVLVMSPWNYPFLLSLQPAAGAIAAGNCCVIKPSAYAPAVSRCIRDLARELFSDRYVAVVEGGREENAGLLEQKFDYIFFTGSVNVGRLVMEKAAKHLTPVTLELGGKSPCIVERDADVDLAAKRIVFGKFLNSGQTCVAPDYCLVQQEVEKRFLGCLVKWIRRFWGARPLEHPDYPRMVNGKHFDRVMGLISGQETVTGGRGRRSTLQIAPTVLRNVSADAPVMREEIFGPVLPVLTYRSLAEAESFVAARPRPLALYLFTGKKSTARRVMNRLSFGGGCVNDTILHLASSRMPFGGVGESGMGSYHGKKSFDTFTHEKSILVRGAWPDVPLRYPPYTKEKEALLRISND</sequence>
<evidence type="ECO:0000259" key="8">
    <source>
        <dbReference type="Pfam" id="PF00171"/>
    </source>
</evidence>